<dbReference type="SMART" id="SM00239">
    <property type="entry name" value="C2"/>
    <property type="match status" value="1"/>
</dbReference>
<reference evidence="2" key="1">
    <citation type="submission" date="2023-10" db="EMBL/GenBank/DDBJ databases">
        <title>Chromosome-level genome of the transformable northern wattle, Acacia crassicarpa.</title>
        <authorList>
            <person name="Massaro I."/>
            <person name="Sinha N.R."/>
            <person name="Poethig S."/>
            <person name="Leichty A.R."/>
        </authorList>
    </citation>
    <scope>NUCLEOTIDE SEQUENCE</scope>
    <source>
        <strain evidence="2">Acra3RX</strain>
        <tissue evidence="2">Leaf</tissue>
    </source>
</reference>
<dbReference type="InterPro" id="IPR035892">
    <property type="entry name" value="C2_domain_sf"/>
</dbReference>
<dbReference type="CDD" id="cd04051">
    <property type="entry name" value="C2_SRC2_like"/>
    <property type="match status" value="1"/>
</dbReference>
<evidence type="ECO:0000313" key="3">
    <source>
        <dbReference type="Proteomes" id="UP001293593"/>
    </source>
</evidence>
<dbReference type="PROSITE" id="PS50004">
    <property type="entry name" value="C2"/>
    <property type="match status" value="1"/>
</dbReference>
<organism evidence="2 3">
    <name type="scientific">Acacia crassicarpa</name>
    <name type="common">northern wattle</name>
    <dbReference type="NCBI Taxonomy" id="499986"/>
    <lineage>
        <taxon>Eukaryota</taxon>
        <taxon>Viridiplantae</taxon>
        <taxon>Streptophyta</taxon>
        <taxon>Embryophyta</taxon>
        <taxon>Tracheophyta</taxon>
        <taxon>Spermatophyta</taxon>
        <taxon>Magnoliopsida</taxon>
        <taxon>eudicotyledons</taxon>
        <taxon>Gunneridae</taxon>
        <taxon>Pentapetalae</taxon>
        <taxon>rosids</taxon>
        <taxon>fabids</taxon>
        <taxon>Fabales</taxon>
        <taxon>Fabaceae</taxon>
        <taxon>Caesalpinioideae</taxon>
        <taxon>mimosoid clade</taxon>
        <taxon>Acacieae</taxon>
        <taxon>Acacia</taxon>
    </lineage>
</organism>
<dbReference type="InterPro" id="IPR044750">
    <property type="entry name" value="C2_SRC2/BAP"/>
</dbReference>
<accession>A0AAE1MM86</accession>
<comment type="caution">
    <text evidence="2">The sequence shown here is derived from an EMBL/GenBank/DDBJ whole genome shotgun (WGS) entry which is preliminary data.</text>
</comment>
<proteinExistence type="predicted"/>
<feature type="domain" description="C2" evidence="1">
    <location>
        <begin position="1"/>
        <end position="111"/>
    </location>
</feature>
<keyword evidence="3" id="KW-1185">Reference proteome</keyword>
<dbReference type="GO" id="GO:0006952">
    <property type="term" value="P:defense response"/>
    <property type="evidence" value="ECO:0007669"/>
    <property type="project" value="InterPro"/>
</dbReference>
<evidence type="ECO:0000313" key="2">
    <source>
        <dbReference type="EMBL" id="KAK4266783.1"/>
    </source>
</evidence>
<dbReference type="SUPFAM" id="SSF49562">
    <property type="entry name" value="C2 domain (Calcium/lipid-binding domain, CaLB)"/>
    <property type="match status" value="1"/>
</dbReference>
<dbReference type="InterPro" id="IPR000008">
    <property type="entry name" value="C2_dom"/>
</dbReference>
<dbReference type="Proteomes" id="UP001293593">
    <property type="component" value="Unassembled WGS sequence"/>
</dbReference>
<dbReference type="Gene3D" id="2.60.40.150">
    <property type="entry name" value="C2 domain"/>
    <property type="match status" value="1"/>
</dbReference>
<gene>
    <name evidence="2" type="ORF">QN277_023657</name>
</gene>
<name>A0AAE1MM86_9FABA</name>
<evidence type="ECO:0000259" key="1">
    <source>
        <dbReference type="PROSITE" id="PS50004"/>
    </source>
</evidence>
<dbReference type="PANTHER" id="PTHR32246:SF74">
    <property type="entry name" value="BON1-ASSOCIATED-LIKE PROTEIN"/>
    <property type="match status" value="1"/>
</dbReference>
<dbReference type="Pfam" id="PF00168">
    <property type="entry name" value="C2"/>
    <property type="match status" value="1"/>
</dbReference>
<dbReference type="PANTHER" id="PTHR32246">
    <property type="entry name" value="INGRESSION PROTEIN FIC1"/>
    <property type="match status" value="1"/>
</dbReference>
<dbReference type="EMBL" id="JAWXYG010000007">
    <property type="protein sequence ID" value="KAK4266783.1"/>
    <property type="molecule type" value="Genomic_DNA"/>
</dbReference>
<protein>
    <recommendedName>
        <fullName evidence="1">C2 domain-containing protein</fullName>
    </recommendedName>
</protein>
<dbReference type="AlphaFoldDB" id="A0AAE1MM86"/>
<sequence length="190" mass="20548">MTVSAGSRTLEVKVLSAEGLTVDRKPVTKNVFVEIRAETLNCSTTSLGVADGARGSPSWNETLMVEIPPYARSITFDVKCKTSMGTKSVGIARIALSDFLGGIVPESSLQFLSYRLRNWEGRRNGIINFSVRVKSAMAPKYEPSVPVPMPALADRGSCGSQMRVPSGEQHNPRGVVTGIPVWWTNHSANP</sequence>